<name>A0A433DCK1_9FUNG</name>
<accession>A0A433DCK1</accession>
<dbReference type="InterPro" id="IPR001611">
    <property type="entry name" value="Leu-rich_rpt"/>
</dbReference>
<dbReference type="AlphaFoldDB" id="A0A433DCK1"/>
<keyword evidence="3" id="KW-1185">Reference proteome</keyword>
<dbReference type="EMBL" id="RBNI01003221">
    <property type="protein sequence ID" value="RUP48580.1"/>
    <property type="molecule type" value="Genomic_DNA"/>
</dbReference>
<keyword evidence="1" id="KW-0677">Repeat</keyword>
<evidence type="ECO:0000313" key="3">
    <source>
        <dbReference type="Proteomes" id="UP000268093"/>
    </source>
</evidence>
<dbReference type="PANTHER" id="PTHR24111">
    <property type="entry name" value="LEUCINE-RICH REPEAT-CONTAINING PROTEIN 34"/>
    <property type="match status" value="1"/>
</dbReference>
<dbReference type="InterPro" id="IPR052201">
    <property type="entry name" value="LRR-containing_regulator"/>
</dbReference>
<protein>
    <submittedName>
        <fullName evidence="2">Uncharacterized protein</fullName>
    </submittedName>
</protein>
<evidence type="ECO:0000313" key="2">
    <source>
        <dbReference type="EMBL" id="RUP48580.1"/>
    </source>
</evidence>
<gene>
    <name evidence="2" type="ORF">BC936DRAFT_144371</name>
</gene>
<dbReference type="OrthoDB" id="120976at2759"/>
<dbReference type="InterPro" id="IPR032675">
    <property type="entry name" value="LRR_dom_sf"/>
</dbReference>
<dbReference type="SMART" id="SM00368">
    <property type="entry name" value="LRR_RI"/>
    <property type="match status" value="3"/>
</dbReference>
<feature type="non-terminal residue" evidence="2">
    <location>
        <position position="151"/>
    </location>
</feature>
<evidence type="ECO:0000256" key="1">
    <source>
        <dbReference type="ARBA" id="ARBA00022737"/>
    </source>
</evidence>
<dbReference type="Proteomes" id="UP000268093">
    <property type="component" value="Unassembled WGS sequence"/>
</dbReference>
<sequence length="151" mass="16253">MGITQACTIIAMFTKENVPENHIGDKETIAFEMNTSLRNLNLSGNGTGEEGASTLAEGPKMNTNLQTLDLDGNTIVKDGASELAEVPEMKTSLQNLNLERNTIGEKGASTLIEALKTNTILPTLNVKIENDLIAQAEALVMIRSLQNLDLL</sequence>
<organism evidence="2 3">
    <name type="scientific">Jimgerdemannia flammicorona</name>
    <dbReference type="NCBI Taxonomy" id="994334"/>
    <lineage>
        <taxon>Eukaryota</taxon>
        <taxon>Fungi</taxon>
        <taxon>Fungi incertae sedis</taxon>
        <taxon>Mucoromycota</taxon>
        <taxon>Mucoromycotina</taxon>
        <taxon>Endogonomycetes</taxon>
        <taxon>Endogonales</taxon>
        <taxon>Endogonaceae</taxon>
        <taxon>Jimgerdemannia</taxon>
    </lineage>
</organism>
<reference evidence="2 3" key="1">
    <citation type="journal article" date="2018" name="New Phytol.">
        <title>Phylogenomics of Endogonaceae and evolution of mycorrhizas within Mucoromycota.</title>
        <authorList>
            <person name="Chang Y."/>
            <person name="Desiro A."/>
            <person name="Na H."/>
            <person name="Sandor L."/>
            <person name="Lipzen A."/>
            <person name="Clum A."/>
            <person name="Barry K."/>
            <person name="Grigoriev I.V."/>
            <person name="Martin F.M."/>
            <person name="Stajich J.E."/>
            <person name="Smith M.E."/>
            <person name="Bonito G."/>
            <person name="Spatafora J.W."/>
        </authorList>
    </citation>
    <scope>NUCLEOTIDE SEQUENCE [LARGE SCALE GENOMIC DNA]</scope>
    <source>
        <strain evidence="2 3">GMNB39</strain>
    </source>
</reference>
<dbReference type="SUPFAM" id="SSF52047">
    <property type="entry name" value="RNI-like"/>
    <property type="match status" value="1"/>
</dbReference>
<dbReference type="Pfam" id="PF13516">
    <property type="entry name" value="LRR_6"/>
    <property type="match status" value="3"/>
</dbReference>
<dbReference type="Gene3D" id="3.80.10.10">
    <property type="entry name" value="Ribonuclease Inhibitor"/>
    <property type="match status" value="1"/>
</dbReference>
<proteinExistence type="predicted"/>
<dbReference type="PANTHER" id="PTHR24111:SF0">
    <property type="entry name" value="LEUCINE-RICH REPEAT-CONTAINING PROTEIN"/>
    <property type="match status" value="1"/>
</dbReference>
<comment type="caution">
    <text evidence="2">The sequence shown here is derived from an EMBL/GenBank/DDBJ whole genome shotgun (WGS) entry which is preliminary data.</text>
</comment>